<accession>A0AAW1R0S1</accession>
<feature type="domain" description="TNase-like" evidence="7">
    <location>
        <begin position="5"/>
        <end position="150"/>
    </location>
</feature>
<evidence type="ECO:0000256" key="3">
    <source>
        <dbReference type="ARBA" id="ARBA00022737"/>
    </source>
</evidence>
<evidence type="ECO:0000259" key="7">
    <source>
        <dbReference type="PROSITE" id="PS50830"/>
    </source>
</evidence>
<dbReference type="SUPFAM" id="SSF50199">
    <property type="entry name" value="Staphylococcal nuclease"/>
    <property type="match status" value="5"/>
</dbReference>
<evidence type="ECO:0000313" key="8">
    <source>
        <dbReference type="EMBL" id="KAK9827311.1"/>
    </source>
</evidence>
<feature type="domain" description="TNase-like" evidence="7">
    <location>
        <begin position="569"/>
        <end position="711"/>
    </location>
</feature>
<dbReference type="GO" id="GO:0003723">
    <property type="term" value="F:RNA binding"/>
    <property type="evidence" value="ECO:0007669"/>
    <property type="project" value="UniProtKB-UniRule"/>
</dbReference>
<dbReference type="PROSITE" id="PS50304">
    <property type="entry name" value="TUDOR"/>
    <property type="match status" value="1"/>
</dbReference>
<dbReference type="InterPro" id="IPR002999">
    <property type="entry name" value="Tudor"/>
</dbReference>
<evidence type="ECO:0000256" key="4">
    <source>
        <dbReference type="PIRNR" id="PIRNR017179"/>
    </source>
</evidence>
<evidence type="ECO:0000259" key="6">
    <source>
        <dbReference type="PROSITE" id="PS50304"/>
    </source>
</evidence>
<sequence length="987" mass="104047">MASTGWCYATVKDVVGADTVVVVAASKNASVPPPEKRITLSSLIAPRLGRRDGTTEDEPFAYAAKDFLRKRAIGKPCTFKIDYKLDSVPGREFGSVFLTPQNENLALSVVAAGWAKVRVSGEGLARSPYYAELEASQQAAEAKGLGLWTKDAEALAKAKREPPQEFSAEALLQSAGKGKPLPALVTAVANGSTLRVSLLPHLTPVTVLVVGTQAPSMAPRPAPAAANGSSAEAPAANGGGAEAANGAPAAAPAADPMAALARHFTEMRVLGREVRVVLAGVDKFDNLFGSVVYADAEERPVDLGEQLLRAGLARCPEWSVAMLATNEAFKLRNAERAAKQAKAGLWRNYVPPASAGARLSDRFQGPVVEVVSGDCLVVLDSASGLERRVMLSSIKAPRLPRRAAPAAAARQRGVEEINTGETWAPEAKEFLRSRLIGREVSVVMEYTRKVGGAPGPESLPGAGPERTLVFGAVFLPRADGKDSGDKGAPAQDNVAKMLLIRGLATAAKHRSDDERSAHYEELLEAEQEAIKGKKALHGARQPPPNNVRQLSAKAASDYLPFVRSDRHKGPVTAVVDFVIAGHRLKVVLKRDPVQLPFALAGVRTPLRAQQASAGRPATQDEPHCHEALALTRRLVLQREVELDVEAVDRGGTFLGSLRTTGAKPINLGLALLEAGLAQLSERFDPERTAGGREMVAAQERARAARLKIWESYVPPKPAEEGAANGNGNAMAPGEAAEPVVISYARAAEDFFVQMGGGERLGYIAEQLAALDDEEGGAPPPALCVGDRCVAKFSADGQWYRAQVEALGKGEPGRPSYEVAFIDWGNTETVPAASVRAMSPALKAVDPQAAPASLAFLKIACDPELSVAAARMLAAEADKPGLTARRMGADPFSMRWAPRKLALLLQPVGQAGAFESVNARLLAAGLARLAPPRGRAAAADGVAEVLEALGEAESEARAAHAGMFEYGDPGSEDEEEAAPRPKGAWGRK</sequence>
<dbReference type="SMART" id="SM00318">
    <property type="entry name" value="SNc"/>
    <property type="match status" value="4"/>
</dbReference>
<dbReference type="GO" id="GO:0031047">
    <property type="term" value="P:regulatory ncRNA-mediated gene silencing"/>
    <property type="evidence" value="ECO:0007669"/>
    <property type="project" value="UniProtKB-UniRule"/>
</dbReference>
<dbReference type="GO" id="GO:0005634">
    <property type="term" value="C:nucleus"/>
    <property type="evidence" value="ECO:0007669"/>
    <property type="project" value="TreeGrafter"/>
</dbReference>
<keyword evidence="2 4" id="KW-0963">Cytoplasm</keyword>
<dbReference type="GO" id="GO:0005829">
    <property type="term" value="C:cytosol"/>
    <property type="evidence" value="ECO:0007669"/>
    <property type="project" value="UniProtKB-UniRule"/>
</dbReference>
<dbReference type="GO" id="GO:0006402">
    <property type="term" value="P:mRNA catabolic process"/>
    <property type="evidence" value="ECO:0007669"/>
    <property type="project" value="UniProtKB-UniRule"/>
</dbReference>
<evidence type="ECO:0000256" key="5">
    <source>
        <dbReference type="SAM" id="MobiDB-lite"/>
    </source>
</evidence>
<keyword evidence="9" id="KW-1185">Reference proteome</keyword>
<feature type="domain" description="Tudor" evidence="6">
    <location>
        <begin position="781"/>
        <end position="844"/>
    </location>
</feature>
<dbReference type="InterPro" id="IPR016071">
    <property type="entry name" value="Staphylococal_nuclease_OB-fold"/>
</dbReference>
<dbReference type="Proteomes" id="UP001445335">
    <property type="component" value="Unassembled WGS sequence"/>
</dbReference>
<keyword evidence="3" id="KW-0677">Repeat</keyword>
<dbReference type="SMART" id="SM00333">
    <property type="entry name" value="TUDOR"/>
    <property type="match status" value="1"/>
</dbReference>
<evidence type="ECO:0000256" key="1">
    <source>
        <dbReference type="ARBA" id="ARBA00004496"/>
    </source>
</evidence>
<dbReference type="GO" id="GO:0004518">
    <property type="term" value="F:nuclease activity"/>
    <property type="evidence" value="ECO:0007669"/>
    <property type="project" value="TreeGrafter"/>
</dbReference>
<dbReference type="PROSITE" id="PS50830">
    <property type="entry name" value="TNASE_3"/>
    <property type="match status" value="4"/>
</dbReference>
<evidence type="ECO:0000256" key="2">
    <source>
        <dbReference type="ARBA" id="ARBA00022490"/>
    </source>
</evidence>
<dbReference type="PANTHER" id="PTHR12302:SF2">
    <property type="entry name" value="STAPHYLOCOCCAL NUCLEASE DOMAIN-CONTAINING PROTEIN 1"/>
    <property type="match status" value="1"/>
</dbReference>
<protein>
    <recommendedName>
        <fullName evidence="4">Ribonuclease</fullName>
    </recommendedName>
</protein>
<dbReference type="PANTHER" id="PTHR12302">
    <property type="entry name" value="EBNA2 BINDING PROTEIN P100"/>
    <property type="match status" value="1"/>
</dbReference>
<feature type="domain" description="TNase-like" evidence="7">
    <location>
        <begin position="361"/>
        <end position="539"/>
    </location>
</feature>
<gene>
    <name evidence="8" type="ORF">WJX81_003519</name>
</gene>
<feature type="region of interest" description="Disordered" evidence="5">
    <location>
        <begin position="216"/>
        <end position="248"/>
    </location>
</feature>
<name>A0AAW1R0S1_9CHLO</name>
<dbReference type="AlphaFoldDB" id="A0AAW1R0S1"/>
<comment type="subcellular location">
    <subcellularLocation>
        <location evidence="1 4">Cytoplasm</location>
    </subcellularLocation>
</comment>
<reference evidence="8 9" key="1">
    <citation type="journal article" date="2024" name="Nat. Commun.">
        <title>Phylogenomics reveals the evolutionary origins of lichenization in chlorophyte algae.</title>
        <authorList>
            <person name="Puginier C."/>
            <person name="Libourel C."/>
            <person name="Otte J."/>
            <person name="Skaloud P."/>
            <person name="Haon M."/>
            <person name="Grisel S."/>
            <person name="Petersen M."/>
            <person name="Berrin J.G."/>
            <person name="Delaux P.M."/>
            <person name="Dal Grande F."/>
            <person name="Keller J."/>
        </authorList>
    </citation>
    <scope>NUCLEOTIDE SEQUENCE [LARGE SCALE GENOMIC DNA]</scope>
    <source>
        <strain evidence="8 9">SAG 245.80</strain>
    </source>
</reference>
<dbReference type="Gene3D" id="2.40.50.90">
    <property type="match status" value="5"/>
</dbReference>
<dbReference type="Pfam" id="PF00565">
    <property type="entry name" value="SNase"/>
    <property type="match status" value="4"/>
</dbReference>
<organism evidence="8 9">
    <name type="scientific">Elliptochloris bilobata</name>
    <dbReference type="NCBI Taxonomy" id="381761"/>
    <lineage>
        <taxon>Eukaryota</taxon>
        <taxon>Viridiplantae</taxon>
        <taxon>Chlorophyta</taxon>
        <taxon>core chlorophytes</taxon>
        <taxon>Trebouxiophyceae</taxon>
        <taxon>Trebouxiophyceae incertae sedis</taxon>
        <taxon>Elliptochloris clade</taxon>
        <taxon>Elliptochloris</taxon>
    </lineage>
</organism>
<comment type="caution">
    <text evidence="8">The sequence shown here is derived from an EMBL/GenBank/DDBJ whole genome shotgun (WGS) entry which is preliminary data.</text>
</comment>
<comment type="function">
    <text evidence="4">Cytoprotective ribonuclease (RNase) required for resistance to abiotic stresses, acting as a positive regulator of mRNA decapping during stress.</text>
</comment>
<evidence type="ECO:0000313" key="9">
    <source>
        <dbReference type="Proteomes" id="UP001445335"/>
    </source>
</evidence>
<dbReference type="InterPro" id="IPR035437">
    <property type="entry name" value="SNase_OB-fold_sf"/>
</dbReference>
<dbReference type="FunFam" id="2.40.50.90:FF:000018">
    <property type="entry name" value="Ribonuclease"/>
    <property type="match status" value="1"/>
</dbReference>
<dbReference type="SUPFAM" id="SSF63748">
    <property type="entry name" value="Tudor/PWWP/MBT"/>
    <property type="match status" value="1"/>
</dbReference>
<dbReference type="Gene3D" id="2.30.30.140">
    <property type="match status" value="1"/>
</dbReference>
<proteinExistence type="predicted"/>
<dbReference type="Pfam" id="PF00567">
    <property type="entry name" value="TUDOR"/>
    <property type="match status" value="1"/>
</dbReference>
<dbReference type="EMBL" id="JALJOU010000059">
    <property type="protein sequence ID" value="KAK9827311.1"/>
    <property type="molecule type" value="Genomic_DNA"/>
</dbReference>
<dbReference type="FunFam" id="2.30.30.140:FF:000018">
    <property type="entry name" value="Serine/threonine-protein kinase 31"/>
    <property type="match status" value="1"/>
</dbReference>
<dbReference type="GO" id="GO:0031332">
    <property type="term" value="C:RNAi effector complex"/>
    <property type="evidence" value="ECO:0007669"/>
    <property type="project" value="InterPro"/>
</dbReference>
<feature type="domain" description="TNase-like" evidence="7">
    <location>
        <begin position="179"/>
        <end position="348"/>
    </location>
</feature>
<feature type="region of interest" description="Disordered" evidence="5">
    <location>
        <begin position="958"/>
        <end position="987"/>
    </location>
</feature>
<dbReference type="PIRSF" id="PIRSF017179">
    <property type="entry name" value="RISC-Tudor-SN"/>
    <property type="match status" value="1"/>
</dbReference>
<dbReference type="InterPro" id="IPR016685">
    <property type="entry name" value="Silence_cplx_Nase-comp_TudorSN"/>
</dbReference>